<dbReference type="EMBL" id="BFEA01000418">
    <property type="protein sequence ID" value="GBG82789.1"/>
    <property type="molecule type" value="Genomic_DNA"/>
</dbReference>
<protein>
    <submittedName>
        <fullName evidence="2">Uncharacterized protein</fullName>
    </submittedName>
</protein>
<organism evidence="2 3">
    <name type="scientific">Chara braunii</name>
    <name type="common">Braun's stonewort</name>
    <dbReference type="NCBI Taxonomy" id="69332"/>
    <lineage>
        <taxon>Eukaryota</taxon>
        <taxon>Viridiplantae</taxon>
        <taxon>Streptophyta</taxon>
        <taxon>Charophyceae</taxon>
        <taxon>Charales</taxon>
        <taxon>Characeae</taxon>
        <taxon>Chara</taxon>
    </lineage>
</organism>
<dbReference type="Proteomes" id="UP000265515">
    <property type="component" value="Unassembled WGS sequence"/>
</dbReference>
<feature type="region of interest" description="Disordered" evidence="1">
    <location>
        <begin position="1"/>
        <end position="206"/>
    </location>
</feature>
<feature type="compositionally biased region" description="Basic and acidic residues" evidence="1">
    <location>
        <begin position="465"/>
        <end position="475"/>
    </location>
</feature>
<feature type="compositionally biased region" description="Basic and acidic residues" evidence="1">
    <location>
        <begin position="325"/>
        <end position="336"/>
    </location>
</feature>
<feature type="region of interest" description="Disordered" evidence="1">
    <location>
        <begin position="1025"/>
        <end position="1081"/>
    </location>
</feature>
<gene>
    <name evidence="2" type="ORF">CBR_g36320</name>
</gene>
<sequence length="1131" mass="116137">MMNIVQYTENGYADDVPDAEDDVDSGPPDDADAIISNPDADAAAAGDDDGCGGSDCDGNDEGDDDVRGEHGCGRGCDGNNDGDDDDDDDDGHDDTRGEGGITIVGSTSGSGDGSGNDLMGDGRREGCDSAHGSDTTDNVTEGDDCLGIIGNEENDVNADPPGFSIDPISSWANVDSGGSGGGHSTDSGKDDRTDPDSAPKPSPTVTGFLDIDVTLISCPLDPNCTAPPEVWRGWEVCCDDSSEGVTVGDGNGEIVGETTDDVTIDDDRVSTIGNGENDVNADPPGFNIDAISSWANDDSGSDGGHAVRPTFDFFHAPPGDAEGTDTGKDDRTDLDSAPKPSSNVSGFLDIDATLISCPIDPSCAAPPEVWRGWEVCCNDSSEGVTIGDDNDEIVGETADDVTMDDDRVGIIGNGENDENADPPGFNIDAISSWANDDSGRDVGHTVRPTFDFFHVPPGDAAGTDSGKDDRTDPDSAPKPSSTVTGFLDIDVTLISCPTDPSCAAPTEVWRGWEVCCNDSSEGVTVGDDNVEIVDETIGDVTVDDDRLGTISNGENDENADPPGFNIDAISSWANDDSGSDGGHTVRPTFDFFHVPPGDAEGTDSGMDDRTDLDSAPKPSSTVTGFLDIDVTLISCPIDPGCAATPEVWRGREVCCNDSSEDITVGDDNGEIVDETTDDVTIDGDRVGTIGNSENDVNADPPGFNIDAISSWANADSGSTDSGKDDCTDPDSAAKLSPTVTGFLNIDVTLISCPIDPGCAATPEVRRGWEVCCNDVSDDVGETMGETNDDNGIIMLANTSSDRCASANGGDPDWISVKAPLGDKNDGNGSKYGDSGDTVCGCRLSSPVWVCSSLSPDDPGSTPSPQLLREASEEGCDDSTAGDGDENGRTTIVVHADDEGTEDVDDFAMLDNSCGAFPNSCADSSADCGKNATASGGTDGTDNGLGCCPTLTPPAAGFPNTGVCGVPIGNSSDDDGKEGDDISTAGRSSAESGDGIPEADGSAVSGKDLWMFGDEDSCEDTIHWAGADNEQGASVTPSAVERPPADMGKAPSNNMDDEPEASVSGIKIGSDTDDSKSTAELPPLGCSAASLLPHELAKECDETTADSLLRGIGREHGGYTTDAEVEADIEPG</sequence>
<feature type="region of interest" description="Disordered" evidence="1">
    <location>
        <begin position="311"/>
        <end position="343"/>
    </location>
</feature>
<accession>A0A388LKF7</accession>
<evidence type="ECO:0000256" key="1">
    <source>
        <dbReference type="SAM" id="MobiDB-lite"/>
    </source>
</evidence>
<feature type="compositionally biased region" description="Basic and acidic residues" evidence="1">
    <location>
        <begin position="186"/>
        <end position="197"/>
    </location>
</feature>
<feature type="region of interest" description="Disordered" evidence="1">
    <location>
        <begin position="596"/>
        <end position="620"/>
    </location>
</feature>
<keyword evidence="3" id="KW-1185">Reference proteome</keyword>
<feature type="compositionally biased region" description="Gly residues" evidence="1">
    <location>
        <begin position="98"/>
        <end position="114"/>
    </location>
</feature>
<comment type="caution">
    <text evidence="2">The sequence shown here is derived from an EMBL/GenBank/DDBJ whole genome shotgun (WGS) entry which is preliminary data.</text>
</comment>
<feature type="region of interest" description="Disordered" evidence="1">
    <location>
        <begin position="966"/>
        <end position="1007"/>
    </location>
</feature>
<feature type="compositionally biased region" description="Acidic residues" evidence="1">
    <location>
        <begin position="1122"/>
        <end position="1131"/>
    </location>
</feature>
<feature type="compositionally biased region" description="Acidic residues" evidence="1">
    <location>
        <begin position="15"/>
        <end position="32"/>
    </location>
</feature>
<evidence type="ECO:0000313" key="3">
    <source>
        <dbReference type="Proteomes" id="UP000265515"/>
    </source>
</evidence>
<feature type="region of interest" description="Disordered" evidence="1">
    <location>
        <begin position="448"/>
        <end position="483"/>
    </location>
</feature>
<feature type="region of interest" description="Disordered" evidence="1">
    <location>
        <begin position="1110"/>
        <end position="1131"/>
    </location>
</feature>
<dbReference type="Gramene" id="GBG82789">
    <property type="protein sequence ID" value="GBG82789"/>
    <property type="gene ID" value="CBR_g36320"/>
</dbReference>
<dbReference type="AlphaFoldDB" id="A0A388LKF7"/>
<evidence type="ECO:0000313" key="2">
    <source>
        <dbReference type="EMBL" id="GBG82789.1"/>
    </source>
</evidence>
<feature type="compositionally biased region" description="Acidic residues" evidence="1">
    <location>
        <begin position="80"/>
        <end position="92"/>
    </location>
</feature>
<feature type="compositionally biased region" description="Low complexity" evidence="1">
    <location>
        <begin position="33"/>
        <end position="45"/>
    </location>
</feature>
<feature type="region of interest" description="Disordered" evidence="1">
    <location>
        <begin position="852"/>
        <end position="889"/>
    </location>
</feature>
<proteinExistence type="predicted"/>
<reference evidence="2 3" key="1">
    <citation type="journal article" date="2018" name="Cell">
        <title>The Chara Genome: Secondary Complexity and Implications for Plant Terrestrialization.</title>
        <authorList>
            <person name="Nishiyama T."/>
            <person name="Sakayama H."/>
            <person name="Vries J.D."/>
            <person name="Buschmann H."/>
            <person name="Saint-Marcoux D."/>
            <person name="Ullrich K.K."/>
            <person name="Haas F.B."/>
            <person name="Vanderstraeten L."/>
            <person name="Becker D."/>
            <person name="Lang D."/>
            <person name="Vosolsobe S."/>
            <person name="Rombauts S."/>
            <person name="Wilhelmsson P.K.I."/>
            <person name="Janitza P."/>
            <person name="Kern R."/>
            <person name="Heyl A."/>
            <person name="Rumpler F."/>
            <person name="Villalobos L.I.A.C."/>
            <person name="Clay J.M."/>
            <person name="Skokan R."/>
            <person name="Toyoda A."/>
            <person name="Suzuki Y."/>
            <person name="Kagoshima H."/>
            <person name="Schijlen E."/>
            <person name="Tajeshwar N."/>
            <person name="Catarino B."/>
            <person name="Hetherington A.J."/>
            <person name="Saltykova A."/>
            <person name="Bonnot C."/>
            <person name="Breuninger H."/>
            <person name="Symeonidi A."/>
            <person name="Radhakrishnan G.V."/>
            <person name="Van Nieuwerburgh F."/>
            <person name="Deforce D."/>
            <person name="Chang C."/>
            <person name="Karol K.G."/>
            <person name="Hedrich R."/>
            <person name="Ulvskov P."/>
            <person name="Glockner G."/>
            <person name="Delwiche C.F."/>
            <person name="Petrasek J."/>
            <person name="Van de Peer Y."/>
            <person name="Friml J."/>
            <person name="Beilby M."/>
            <person name="Dolan L."/>
            <person name="Kohara Y."/>
            <person name="Sugano S."/>
            <person name="Fujiyama A."/>
            <person name="Delaux P.-M."/>
            <person name="Quint M."/>
            <person name="TheiBen G."/>
            <person name="Hagemann M."/>
            <person name="Harholt J."/>
            <person name="Dunand C."/>
            <person name="Zachgo S."/>
            <person name="Langdale J."/>
            <person name="Maumus F."/>
            <person name="Straeten D.V.D."/>
            <person name="Gould S.B."/>
            <person name="Rensing S.A."/>
        </authorList>
    </citation>
    <scope>NUCLEOTIDE SEQUENCE [LARGE SCALE GENOMIC DNA]</scope>
    <source>
        <strain evidence="2 3">S276</strain>
    </source>
</reference>
<name>A0A388LKF7_CHABU</name>